<gene>
    <name evidence="1" type="ORF">MENTE1834_LOCUS33145</name>
</gene>
<reference evidence="1" key="1">
    <citation type="submission" date="2023-11" db="EMBL/GenBank/DDBJ databases">
        <authorList>
            <person name="Poullet M."/>
        </authorList>
    </citation>
    <scope>NUCLEOTIDE SEQUENCE</scope>
    <source>
        <strain evidence="1">E1834</strain>
    </source>
</reference>
<keyword evidence="2" id="KW-1185">Reference proteome</keyword>
<proteinExistence type="predicted"/>
<dbReference type="Proteomes" id="UP001497535">
    <property type="component" value="Unassembled WGS sequence"/>
</dbReference>
<dbReference type="EMBL" id="CAVMJV010000058">
    <property type="protein sequence ID" value="CAK5085683.1"/>
    <property type="molecule type" value="Genomic_DNA"/>
</dbReference>
<organism evidence="1 2">
    <name type="scientific">Meloidogyne enterolobii</name>
    <name type="common">Root-knot nematode worm</name>
    <name type="synonym">Meloidogyne mayaguensis</name>
    <dbReference type="NCBI Taxonomy" id="390850"/>
    <lineage>
        <taxon>Eukaryota</taxon>
        <taxon>Metazoa</taxon>
        <taxon>Ecdysozoa</taxon>
        <taxon>Nematoda</taxon>
        <taxon>Chromadorea</taxon>
        <taxon>Rhabditida</taxon>
        <taxon>Tylenchina</taxon>
        <taxon>Tylenchomorpha</taxon>
        <taxon>Tylenchoidea</taxon>
        <taxon>Meloidogynidae</taxon>
        <taxon>Meloidogyninae</taxon>
        <taxon>Meloidogyne</taxon>
    </lineage>
</organism>
<evidence type="ECO:0000313" key="2">
    <source>
        <dbReference type="Proteomes" id="UP001497535"/>
    </source>
</evidence>
<accession>A0ACB1A371</accession>
<name>A0ACB1A371_MELEN</name>
<protein>
    <submittedName>
        <fullName evidence="1">Uncharacterized protein</fullName>
    </submittedName>
</protein>
<comment type="caution">
    <text evidence="1">The sequence shown here is derived from an EMBL/GenBank/DDBJ whole genome shotgun (WGS) entry which is preliminary data.</text>
</comment>
<evidence type="ECO:0000313" key="1">
    <source>
        <dbReference type="EMBL" id="CAK5085683.1"/>
    </source>
</evidence>
<sequence>MLNISSFERAIIVKYFPTTNKQELQPTKQEIYSFGELIKSCNYLLFYVFSNLNQQNPLFLQALERLVFSRNKEGKKKISKRFVEIFGY</sequence>